<sequence length="31" mass="3318">MIHRKWSLLTGPVVILGGVVGATVVAHFLFV</sequence>
<evidence type="ECO:0000313" key="2">
    <source>
        <dbReference type="EMBL" id="MBA0560050.1"/>
    </source>
</evidence>
<dbReference type="EMBL" id="JABEZX010000007">
    <property type="protein sequence ID" value="MBA0560050.1"/>
    <property type="molecule type" value="Genomic_DNA"/>
</dbReference>
<organism evidence="2 3">
    <name type="scientific">Gossypium lobatum</name>
    <dbReference type="NCBI Taxonomy" id="34289"/>
    <lineage>
        <taxon>Eukaryota</taxon>
        <taxon>Viridiplantae</taxon>
        <taxon>Streptophyta</taxon>
        <taxon>Embryophyta</taxon>
        <taxon>Tracheophyta</taxon>
        <taxon>Spermatophyta</taxon>
        <taxon>Magnoliopsida</taxon>
        <taxon>eudicotyledons</taxon>
        <taxon>Gunneridae</taxon>
        <taxon>Pentapetalae</taxon>
        <taxon>rosids</taxon>
        <taxon>malvids</taxon>
        <taxon>Malvales</taxon>
        <taxon>Malvaceae</taxon>
        <taxon>Malvoideae</taxon>
        <taxon>Gossypium</taxon>
    </lineage>
</organism>
<feature type="transmembrane region" description="Helical" evidence="1">
    <location>
        <begin position="7"/>
        <end position="30"/>
    </location>
</feature>
<accession>A0A7J8M606</accession>
<keyword evidence="1" id="KW-0472">Membrane</keyword>
<gene>
    <name evidence="2" type="ORF">Golob_016976</name>
</gene>
<keyword evidence="3" id="KW-1185">Reference proteome</keyword>
<keyword evidence="1" id="KW-0812">Transmembrane</keyword>
<reference evidence="2 3" key="1">
    <citation type="journal article" date="2019" name="Genome Biol. Evol.">
        <title>Insights into the evolution of the New World diploid cottons (Gossypium, subgenus Houzingenia) based on genome sequencing.</title>
        <authorList>
            <person name="Grover C.E."/>
            <person name="Arick M.A. 2nd"/>
            <person name="Thrash A."/>
            <person name="Conover J.L."/>
            <person name="Sanders W.S."/>
            <person name="Peterson D.G."/>
            <person name="Frelichowski J.E."/>
            <person name="Scheffler J.A."/>
            <person name="Scheffler B.E."/>
            <person name="Wendel J.F."/>
        </authorList>
    </citation>
    <scope>NUCLEOTIDE SEQUENCE [LARGE SCALE GENOMIC DNA]</scope>
    <source>
        <strain evidence="2">157</strain>
        <tissue evidence="2">Leaf</tissue>
    </source>
</reference>
<dbReference type="Proteomes" id="UP000593572">
    <property type="component" value="Unassembled WGS sequence"/>
</dbReference>
<keyword evidence="1" id="KW-1133">Transmembrane helix</keyword>
<evidence type="ECO:0000256" key="1">
    <source>
        <dbReference type="SAM" id="Phobius"/>
    </source>
</evidence>
<protein>
    <submittedName>
        <fullName evidence="2">Uncharacterized protein</fullName>
    </submittedName>
</protein>
<proteinExistence type="predicted"/>
<comment type="caution">
    <text evidence="2">The sequence shown here is derived from an EMBL/GenBank/DDBJ whole genome shotgun (WGS) entry which is preliminary data.</text>
</comment>
<evidence type="ECO:0000313" key="3">
    <source>
        <dbReference type="Proteomes" id="UP000593572"/>
    </source>
</evidence>
<name>A0A7J8M606_9ROSI</name>
<feature type="non-terminal residue" evidence="2">
    <location>
        <position position="31"/>
    </location>
</feature>
<dbReference type="AlphaFoldDB" id="A0A7J8M606"/>